<reference evidence="2" key="1">
    <citation type="journal article" date="2019" name="Int. J. Syst. Evol. Microbiol.">
        <title>The Global Catalogue of Microorganisms (GCM) 10K type strain sequencing project: providing services to taxonomists for standard genome sequencing and annotation.</title>
        <authorList>
            <consortium name="The Broad Institute Genomics Platform"/>
            <consortium name="The Broad Institute Genome Sequencing Center for Infectious Disease"/>
            <person name="Wu L."/>
            <person name="Ma J."/>
        </authorList>
    </citation>
    <scope>NUCLEOTIDE SEQUENCE [LARGE SCALE GENOMIC DNA]</scope>
    <source>
        <strain evidence="2">CCM 7756</strain>
    </source>
</reference>
<accession>A0ABV7N6W9</accession>
<comment type="caution">
    <text evidence="1">The sequence shown here is derived from an EMBL/GenBank/DDBJ whole genome shotgun (WGS) entry which is preliminary data.</text>
</comment>
<evidence type="ECO:0000313" key="2">
    <source>
        <dbReference type="Proteomes" id="UP001595637"/>
    </source>
</evidence>
<evidence type="ECO:0000313" key="1">
    <source>
        <dbReference type="EMBL" id="MFC3389357.1"/>
    </source>
</evidence>
<dbReference type="RefSeq" id="WP_380656388.1">
    <property type="nucleotide sequence ID" value="NZ_JBHRVQ010000001.1"/>
</dbReference>
<keyword evidence="2" id="KW-1185">Reference proteome</keyword>
<proteinExistence type="predicted"/>
<name>A0ABV7N6W9_9STAP</name>
<sequence>MSRLNKFYVIKRSDVDDYCGPLDKGNLTRIGNKIHRGRKQDRKVSDHWYIVINQDEPYADEVIEILKRNGHWG</sequence>
<dbReference type="EMBL" id="JBHRVQ010000001">
    <property type="protein sequence ID" value="MFC3389357.1"/>
    <property type="molecule type" value="Genomic_DNA"/>
</dbReference>
<protein>
    <submittedName>
        <fullName evidence="1">Uncharacterized protein</fullName>
    </submittedName>
</protein>
<organism evidence="1 2">
    <name type="scientific">Salinicoccus sesuvii</name>
    <dbReference type="NCBI Taxonomy" id="868281"/>
    <lineage>
        <taxon>Bacteria</taxon>
        <taxon>Bacillati</taxon>
        <taxon>Bacillota</taxon>
        <taxon>Bacilli</taxon>
        <taxon>Bacillales</taxon>
        <taxon>Staphylococcaceae</taxon>
        <taxon>Salinicoccus</taxon>
    </lineage>
</organism>
<gene>
    <name evidence="1" type="ORF">ACFOEO_12270</name>
</gene>
<dbReference type="Proteomes" id="UP001595637">
    <property type="component" value="Unassembled WGS sequence"/>
</dbReference>